<feature type="compositionally biased region" description="Polar residues" evidence="3">
    <location>
        <begin position="936"/>
        <end position="945"/>
    </location>
</feature>
<dbReference type="AlphaFoldDB" id="A0A6F9DUY4"/>
<evidence type="ECO:0000256" key="2">
    <source>
        <dbReference type="SAM" id="Coils"/>
    </source>
</evidence>
<dbReference type="Pfam" id="PF17751">
    <property type="entry name" value="SKICH"/>
    <property type="match status" value="1"/>
</dbReference>
<dbReference type="Gene3D" id="2.60.40.2840">
    <property type="match status" value="1"/>
</dbReference>
<protein>
    <submittedName>
        <fullName evidence="5">Tax1-binding protein 1 homolog B-like</fullName>
    </submittedName>
</protein>
<feature type="domain" description="SKICH" evidence="4">
    <location>
        <begin position="119"/>
        <end position="222"/>
    </location>
</feature>
<dbReference type="EMBL" id="LR790958">
    <property type="protein sequence ID" value="CAB3266820.1"/>
    <property type="molecule type" value="mRNA"/>
</dbReference>
<dbReference type="InterPro" id="IPR051002">
    <property type="entry name" value="UBA_autophagy_assoc_protein"/>
</dbReference>
<feature type="region of interest" description="Disordered" evidence="3">
    <location>
        <begin position="720"/>
        <end position="756"/>
    </location>
</feature>
<feature type="compositionally biased region" description="Basic residues" evidence="3">
    <location>
        <begin position="647"/>
        <end position="659"/>
    </location>
</feature>
<dbReference type="InterPro" id="IPR041611">
    <property type="entry name" value="SKICH"/>
</dbReference>
<evidence type="ECO:0000259" key="4">
    <source>
        <dbReference type="Pfam" id="PF17751"/>
    </source>
</evidence>
<dbReference type="PANTHER" id="PTHR31915">
    <property type="entry name" value="SKICH DOMAIN-CONTAINING PROTEIN"/>
    <property type="match status" value="1"/>
</dbReference>
<feature type="compositionally biased region" description="Polar residues" evidence="3">
    <location>
        <begin position="731"/>
        <end position="743"/>
    </location>
</feature>
<feature type="region of interest" description="Disordered" evidence="3">
    <location>
        <begin position="869"/>
        <end position="1001"/>
    </location>
</feature>
<proteinExistence type="evidence at transcript level"/>
<feature type="compositionally biased region" description="Basic residues" evidence="3">
    <location>
        <begin position="981"/>
        <end position="994"/>
    </location>
</feature>
<evidence type="ECO:0000256" key="1">
    <source>
        <dbReference type="ARBA" id="ARBA00023054"/>
    </source>
</evidence>
<keyword evidence="1 2" id="KW-0175">Coiled coil</keyword>
<accession>A0A6F9DUY4</accession>
<feature type="coiled-coil region" evidence="2">
    <location>
        <begin position="771"/>
        <end position="798"/>
    </location>
</feature>
<evidence type="ECO:0000256" key="3">
    <source>
        <dbReference type="SAM" id="MobiDB-lite"/>
    </source>
</evidence>
<feature type="region of interest" description="Disordered" evidence="3">
    <location>
        <begin position="646"/>
        <end position="677"/>
    </location>
</feature>
<sequence length="1001" mass="114548">MNQIQTHFITILYSWPEIKKCWSFFKQIIYNSYLLLSKQSKVPRVRHQSNTFCLVFQVDLADIVCFSDYFTFKLGNCFCLTMADTNVTSQVEMINSSDAPFIPESFGAHEMAISNFSQVIFPDVPDFYPPEKDVKVTYIVTETIEPSSRDWVGLFRVGWASPRDYSTYIWAPKPLQEDSTGNKSQTVTFQAYQLPGDDNEFYQFCYVTKQGYVRGASTPFQFRMSTENDNLVEVEDENGLIILKTKSDALQEQLNKVNLEKDKLHETIGGLESAKQELESEMDKVITDMLTTEDKLKNEQAINMELEKQLEKLTAEHEKITKRLSKADKRIEKTKSMLAETEETVEKLQDEIECLREDIRAAEDEKEELVQKHLEQIQQRDSEVQRNEVIRLEMLDQIRTLSLQHDELRQSAKKDDKKSKQQVEDLEKKNEELVAKLRRYKDERDLFKTQFTETEISRQQGADLVEALRQQLQISKDNIQTTQQKLTQVNAKFAQKEKELESVNKKCRNESNAIRDAMRNSSEQVNALEASKRLLRQELVDVSTSRDQLMMDLHQLKKDKEALLAELKGAESTIHALESQLETVEDKLEEAEKSLCEYEQKLLNQRREAEEMECEMHGQIVLLRKQLEDSDTAVAQATRICDIRPSKTSRKTQTAKKKQANSEVQATTTKDQEEKDAKDQLVTDLKTQVEDLTTRLSMGADAYKDKFVECHKLEKKLKKFKQQQAKQSTKGQTESADKSTSAVGSPRDDEPENQGFMNSIGKLLMAIADPDAEEQEQATNLRSKLEEMEKSIQTEHARYIKYKQLYGDEKKKLAAQKTASDEREQELVNKLELEQANYKALNDENAMLQYQLNEFVQSSTDRTVLTAMSYPSSNDDELSSSPDPAVNYRRDPDITPTEDDSKFLDAPEYPMVYPHEDGPQLLTGSSDASDEFSDGRPTSSKSVTRSAPVPCSKGKVISRQPIGCSPTFETVSAAKSSSASGRKKKGGKNRKKTRKTVDPVM</sequence>
<dbReference type="PANTHER" id="PTHR31915:SF6">
    <property type="entry name" value="SKICH DOMAIN-CONTAINING PROTEIN"/>
    <property type="match status" value="1"/>
</dbReference>
<feature type="coiled-coil region" evidence="2">
    <location>
        <begin position="824"/>
        <end position="851"/>
    </location>
</feature>
<feature type="coiled-coil region" evidence="2">
    <location>
        <begin position="240"/>
        <end position="379"/>
    </location>
</feature>
<organism evidence="5">
    <name type="scientific">Phallusia mammillata</name>
    <dbReference type="NCBI Taxonomy" id="59560"/>
    <lineage>
        <taxon>Eukaryota</taxon>
        <taxon>Metazoa</taxon>
        <taxon>Chordata</taxon>
        <taxon>Tunicata</taxon>
        <taxon>Ascidiacea</taxon>
        <taxon>Phlebobranchia</taxon>
        <taxon>Ascidiidae</taxon>
        <taxon>Phallusia</taxon>
    </lineage>
</organism>
<name>A0A6F9DUY4_9ASCI</name>
<feature type="compositionally biased region" description="Basic and acidic residues" evidence="3">
    <location>
        <begin position="888"/>
        <end position="905"/>
    </location>
</feature>
<evidence type="ECO:0000313" key="5">
    <source>
        <dbReference type="EMBL" id="CAB3266820.1"/>
    </source>
</evidence>
<reference evidence="5" key="1">
    <citation type="submission" date="2020-04" db="EMBL/GenBank/DDBJ databases">
        <authorList>
            <person name="Neveu A P."/>
        </authorList>
    </citation>
    <scope>NUCLEOTIDE SEQUENCE</scope>
    <source>
        <tissue evidence="5">Whole embryo</tissue>
    </source>
</reference>
<gene>
    <name evidence="5" type="primary">Tax1bp1b</name>
</gene>
<feature type="coiled-coil region" evidence="2">
    <location>
        <begin position="409"/>
        <end position="608"/>
    </location>
</feature>